<dbReference type="Proteomes" id="UP000032668">
    <property type="component" value="Unassembled WGS sequence"/>
</dbReference>
<dbReference type="InterPro" id="IPR000335">
    <property type="entry name" value="Bleomycin-R"/>
</dbReference>
<dbReference type="STRING" id="1120923.SAMN02746095_02272"/>
<dbReference type="CDD" id="cd08349">
    <property type="entry name" value="BLMA_like"/>
    <property type="match status" value="1"/>
</dbReference>
<dbReference type="InterPro" id="IPR029068">
    <property type="entry name" value="Glyas_Bleomycin-R_OHBP_Dase"/>
</dbReference>
<protein>
    <recommendedName>
        <fullName evidence="2">Bleomycin resistance protein</fullName>
    </recommendedName>
</protein>
<dbReference type="AlphaFoldDB" id="A0A0D6PBB5"/>
<keyword evidence="3" id="KW-0046">Antibiotic resistance</keyword>
<keyword evidence="6" id="KW-1185">Reference proteome</keyword>
<evidence type="ECO:0000259" key="4">
    <source>
        <dbReference type="PROSITE" id="PS51819"/>
    </source>
</evidence>
<evidence type="ECO:0000256" key="2">
    <source>
        <dbReference type="ARBA" id="ARBA00021572"/>
    </source>
</evidence>
<gene>
    <name evidence="5" type="ORF">Aam_016_035</name>
</gene>
<organism evidence="5 6">
    <name type="scientific">Acidocella aminolytica 101 = DSM 11237</name>
    <dbReference type="NCBI Taxonomy" id="1120923"/>
    <lineage>
        <taxon>Bacteria</taxon>
        <taxon>Pseudomonadati</taxon>
        <taxon>Pseudomonadota</taxon>
        <taxon>Alphaproteobacteria</taxon>
        <taxon>Acetobacterales</taxon>
        <taxon>Acidocellaceae</taxon>
        <taxon>Acidocella</taxon>
    </lineage>
</organism>
<dbReference type="OrthoDB" id="284897at2"/>
<evidence type="ECO:0000313" key="6">
    <source>
        <dbReference type="Proteomes" id="UP000032668"/>
    </source>
</evidence>
<dbReference type="RefSeq" id="WP_048877542.1">
    <property type="nucleotide sequence ID" value="NZ_BANC01000016.1"/>
</dbReference>
<dbReference type="InterPro" id="IPR004360">
    <property type="entry name" value="Glyas_Fos-R_dOase_dom"/>
</dbReference>
<comment type="similarity">
    <text evidence="1">Belongs to the bleomycin resistance protein family.</text>
</comment>
<dbReference type="GO" id="GO:0046677">
    <property type="term" value="P:response to antibiotic"/>
    <property type="evidence" value="ECO:0007669"/>
    <property type="project" value="UniProtKB-KW"/>
</dbReference>
<sequence>MEIWAKLIPELLVTDIDESLHFWRDLIGFSVAYDRPEDRFTFLELDGAQIKLEQQAPAERQWIAARLDAPFGRGVNFQIEVSALQPILERLAAASWPLFMEPEDAWYRSNQIEVGQRQCVVQDPDGYLLRLAQDIGERAAG</sequence>
<comment type="caution">
    <text evidence="5">The sequence shown here is derived from an EMBL/GenBank/DDBJ whole genome shotgun (WGS) entry which is preliminary data.</text>
</comment>
<proteinExistence type="inferred from homology"/>
<dbReference type="InterPro" id="IPR037523">
    <property type="entry name" value="VOC_core"/>
</dbReference>
<name>A0A0D6PBB5_9PROT</name>
<accession>A0A0D6PBB5</accession>
<dbReference type="Gene3D" id="3.10.180.10">
    <property type="entry name" value="2,3-Dihydroxybiphenyl 1,2-Dioxygenase, domain 1"/>
    <property type="match status" value="1"/>
</dbReference>
<dbReference type="SUPFAM" id="SSF54593">
    <property type="entry name" value="Glyoxalase/Bleomycin resistance protein/Dihydroxybiphenyl dioxygenase"/>
    <property type="match status" value="1"/>
</dbReference>
<evidence type="ECO:0000313" key="5">
    <source>
        <dbReference type="EMBL" id="GAN79065.1"/>
    </source>
</evidence>
<evidence type="ECO:0000256" key="1">
    <source>
        <dbReference type="ARBA" id="ARBA00011051"/>
    </source>
</evidence>
<dbReference type="Pfam" id="PF00903">
    <property type="entry name" value="Glyoxalase"/>
    <property type="match status" value="1"/>
</dbReference>
<dbReference type="EMBL" id="BANC01000016">
    <property type="protein sequence ID" value="GAN79065.1"/>
    <property type="molecule type" value="Genomic_DNA"/>
</dbReference>
<evidence type="ECO:0000256" key="3">
    <source>
        <dbReference type="ARBA" id="ARBA00023251"/>
    </source>
</evidence>
<dbReference type="PROSITE" id="PS51819">
    <property type="entry name" value="VOC"/>
    <property type="match status" value="1"/>
</dbReference>
<feature type="domain" description="VOC" evidence="4">
    <location>
        <begin position="5"/>
        <end position="134"/>
    </location>
</feature>
<reference evidence="5 6" key="1">
    <citation type="submission" date="2012-11" db="EMBL/GenBank/DDBJ databases">
        <title>Whole genome sequence of Acidocella aminolytica 101 = DSM 11237.</title>
        <authorList>
            <person name="Azuma Y."/>
            <person name="Higashiura N."/>
            <person name="Hirakawa H."/>
            <person name="Matsushita K."/>
        </authorList>
    </citation>
    <scope>NUCLEOTIDE SEQUENCE [LARGE SCALE GENOMIC DNA]</scope>
    <source>
        <strain evidence="6">101 / DSM 11237</strain>
    </source>
</reference>